<feature type="compositionally biased region" description="Low complexity" evidence="1">
    <location>
        <begin position="39"/>
        <end position="67"/>
    </location>
</feature>
<protein>
    <submittedName>
        <fullName evidence="3">Uncharacterized protein</fullName>
    </submittedName>
</protein>
<sequence length="104" mass="10402">MGIHPAVCFALLALAAFTAAHSESPELELQHPTEGVDKALSSATSSAVSSATHASESKSGSASSHHTASFDDDMAFKDNAGVSVSASLVSVVGAAALSLCVSWI</sequence>
<proteinExistence type="predicted"/>
<feature type="region of interest" description="Disordered" evidence="1">
    <location>
        <begin position="26"/>
        <end position="67"/>
    </location>
</feature>
<dbReference type="Proteomes" id="UP001151582">
    <property type="component" value="Unassembled WGS sequence"/>
</dbReference>
<organism evidence="3 4">
    <name type="scientific">Dimargaris verticillata</name>
    <dbReference type="NCBI Taxonomy" id="2761393"/>
    <lineage>
        <taxon>Eukaryota</taxon>
        <taxon>Fungi</taxon>
        <taxon>Fungi incertae sedis</taxon>
        <taxon>Zoopagomycota</taxon>
        <taxon>Kickxellomycotina</taxon>
        <taxon>Dimargaritomycetes</taxon>
        <taxon>Dimargaritales</taxon>
        <taxon>Dimargaritaceae</taxon>
        <taxon>Dimargaris</taxon>
    </lineage>
</organism>
<reference evidence="3" key="1">
    <citation type="submission" date="2022-07" db="EMBL/GenBank/DDBJ databases">
        <title>Phylogenomic reconstructions and comparative analyses of Kickxellomycotina fungi.</title>
        <authorList>
            <person name="Reynolds N.K."/>
            <person name="Stajich J.E."/>
            <person name="Barry K."/>
            <person name="Grigoriev I.V."/>
            <person name="Crous P."/>
            <person name="Smith M.E."/>
        </authorList>
    </citation>
    <scope>NUCLEOTIDE SEQUENCE</scope>
    <source>
        <strain evidence="3">RSA 567</strain>
    </source>
</reference>
<keyword evidence="4" id="KW-1185">Reference proteome</keyword>
<evidence type="ECO:0000256" key="1">
    <source>
        <dbReference type="SAM" id="MobiDB-lite"/>
    </source>
</evidence>
<keyword evidence="2" id="KW-0732">Signal</keyword>
<evidence type="ECO:0000256" key="2">
    <source>
        <dbReference type="SAM" id="SignalP"/>
    </source>
</evidence>
<gene>
    <name evidence="3" type="ORF">H4R34_004952</name>
</gene>
<evidence type="ECO:0000313" key="4">
    <source>
        <dbReference type="Proteomes" id="UP001151582"/>
    </source>
</evidence>
<accession>A0A9W8B3A2</accession>
<evidence type="ECO:0000313" key="3">
    <source>
        <dbReference type="EMBL" id="KAJ1973797.1"/>
    </source>
</evidence>
<comment type="caution">
    <text evidence="3">The sequence shown here is derived from an EMBL/GenBank/DDBJ whole genome shotgun (WGS) entry which is preliminary data.</text>
</comment>
<feature type="compositionally biased region" description="Basic and acidic residues" evidence="1">
    <location>
        <begin position="28"/>
        <end position="37"/>
    </location>
</feature>
<dbReference type="AlphaFoldDB" id="A0A9W8B3A2"/>
<name>A0A9W8B3A2_9FUNG</name>
<feature type="chain" id="PRO_5040808091" evidence="2">
    <location>
        <begin position="23"/>
        <end position="104"/>
    </location>
</feature>
<dbReference type="EMBL" id="JANBQB010000755">
    <property type="protein sequence ID" value="KAJ1973797.1"/>
    <property type="molecule type" value="Genomic_DNA"/>
</dbReference>
<feature type="signal peptide" evidence="2">
    <location>
        <begin position="1"/>
        <end position="22"/>
    </location>
</feature>